<organism evidence="2 3">
    <name type="scientific">Clohesyomyces aquaticus</name>
    <dbReference type="NCBI Taxonomy" id="1231657"/>
    <lineage>
        <taxon>Eukaryota</taxon>
        <taxon>Fungi</taxon>
        <taxon>Dikarya</taxon>
        <taxon>Ascomycota</taxon>
        <taxon>Pezizomycotina</taxon>
        <taxon>Dothideomycetes</taxon>
        <taxon>Pleosporomycetidae</taxon>
        <taxon>Pleosporales</taxon>
        <taxon>Lindgomycetaceae</taxon>
        <taxon>Clohesyomyces</taxon>
    </lineage>
</organism>
<evidence type="ECO:0000313" key="2">
    <source>
        <dbReference type="EMBL" id="ORY06396.1"/>
    </source>
</evidence>
<feature type="chain" id="PRO_5013028151" evidence="1">
    <location>
        <begin position="19"/>
        <end position="132"/>
    </location>
</feature>
<dbReference type="Proteomes" id="UP000193144">
    <property type="component" value="Unassembled WGS sequence"/>
</dbReference>
<reference evidence="2 3" key="1">
    <citation type="submission" date="2016-07" db="EMBL/GenBank/DDBJ databases">
        <title>Pervasive Adenine N6-methylation of Active Genes in Fungi.</title>
        <authorList>
            <consortium name="DOE Joint Genome Institute"/>
            <person name="Mondo S.J."/>
            <person name="Dannebaum R.O."/>
            <person name="Kuo R.C."/>
            <person name="Labutti K."/>
            <person name="Haridas S."/>
            <person name="Kuo A."/>
            <person name="Salamov A."/>
            <person name="Ahrendt S.R."/>
            <person name="Lipzen A."/>
            <person name="Sullivan W."/>
            <person name="Andreopoulos W.B."/>
            <person name="Clum A."/>
            <person name="Lindquist E."/>
            <person name="Daum C."/>
            <person name="Ramamoorthy G.K."/>
            <person name="Gryganskyi A."/>
            <person name="Culley D."/>
            <person name="Magnuson J.K."/>
            <person name="James T.Y."/>
            <person name="O'Malley M.A."/>
            <person name="Stajich J.E."/>
            <person name="Spatafora J.W."/>
            <person name="Visel A."/>
            <person name="Grigoriev I.V."/>
        </authorList>
    </citation>
    <scope>NUCLEOTIDE SEQUENCE [LARGE SCALE GENOMIC DNA]</scope>
    <source>
        <strain evidence="2 3">CBS 115471</strain>
    </source>
</reference>
<proteinExistence type="predicted"/>
<dbReference type="EMBL" id="MCFA01000117">
    <property type="protein sequence ID" value="ORY06396.1"/>
    <property type="molecule type" value="Genomic_DNA"/>
</dbReference>
<keyword evidence="1" id="KW-0732">Signal</keyword>
<feature type="signal peptide" evidence="1">
    <location>
        <begin position="1"/>
        <end position="18"/>
    </location>
</feature>
<accession>A0A1Y1Z855</accession>
<dbReference type="AlphaFoldDB" id="A0A1Y1Z855"/>
<name>A0A1Y1Z855_9PLEO</name>
<protein>
    <submittedName>
        <fullName evidence="2">Uncharacterized protein</fullName>
    </submittedName>
</protein>
<evidence type="ECO:0000256" key="1">
    <source>
        <dbReference type="SAM" id="SignalP"/>
    </source>
</evidence>
<comment type="caution">
    <text evidence="2">The sequence shown here is derived from an EMBL/GenBank/DDBJ whole genome shotgun (WGS) entry which is preliminary data.</text>
</comment>
<gene>
    <name evidence="2" type="ORF">BCR34DRAFT_604241</name>
</gene>
<sequence>MRFFSAFTATALIAAVSASPVESTRAVANVPFPLAVLPETPAVVNGAKPESLPVTNEKRDLTKRALNIEVYYDLSGTGRHESLYSEINQCYNFGPDCSTAHEGALNVPGGNFIQDLRVYGIDDKISSYLCYQ</sequence>
<dbReference type="OrthoDB" id="2910287at2759"/>
<evidence type="ECO:0000313" key="3">
    <source>
        <dbReference type="Proteomes" id="UP000193144"/>
    </source>
</evidence>
<keyword evidence="3" id="KW-1185">Reference proteome</keyword>